<dbReference type="InterPro" id="IPR025634">
    <property type="entry name" value="DUF4292"/>
</dbReference>
<dbReference type="OrthoDB" id="849114at2"/>
<dbReference type="RefSeq" id="WP_072303765.1">
    <property type="nucleotide sequence ID" value="NZ_FPIY01000002.1"/>
</dbReference>
<sequence>MIKYLQILPKITIALVVAVFFVSCKSKKIISDTSSNGKKLNTRTLVKNHYANTLDFKTLRGRLKIDYTDGSDSQGYTVSFRMEKDKAIWLSATLGVVKAYITPTRVSFYNRLQNEYFDGDFTYLSNLLGTDLDYQKVQNLLLGESLFDLRKEKYNTVEHNNQYQLSPKKANELFMTLLQIEPNNYKVAGMQLTQPQKSRVLDVQYKDYQQIDKKLVPNVIDIYVKDKEKENTIELTFKNIELNKSFKLPYKIPTGFKEIVLE</sequence>
<dbReference type="AlphaFoldDB" id="A0A1K1PR82"/>
<proteinExistence type="predicted"/>
<keyword evidence="2" id="KW-1185">Reference proteome</keyword>
<evidence type="ECO:0000313" key="1">
    <source>
        <dbReference type="EMBL" id="SFW50242.1"/>
    </source>
</evidence>
<evidence type="ECO:0000313" key="2">
    <source>
        <dbReference type="Proteomes" id="UP000183257"/>
    </source>
</evidence>
<accession>A0A1K1PR82</accession>
<dbReference type="EMBL" id="FPIY01000002">
    <property type="protein sequence ID" value="SFW50242.1"/>
    <property type="molecule type" value="Genomic_DNA"/>
</dbReference>
<evidence type="ECO:0008006" key="3">
    <source>
        <dbReference type="Google" id="ProtNLM"/>
    </source>
</evidence>
<reference evidence="2" key="1">
    <citation type="submission" date="2016-11" db="EMBL/GenBank/DDBJ databases">
        <authorList>
            <person name="Varghese N."/>
            <person name="Submissions S."/>
        </authorList>
    </citation>
    <scope>NUCLEOTIDE SEQUENCE [LARGE SCALE GENOMIC DNA]</scope>
    <source>
        <strain evidence="2">DSM 24786</strain>
    </source>
</reference>
<name>A0A1K1PR82_9FLAO</name>
<gene>
    <name evidence="1" type="ORF">SAMN05660313_02158</name>
</gene>
<dbReference type="STRING" id="76595.SAMN05660313_02158"/>
<dbReference type="Proteomes" id="UP000183257">
    <property type="component" value="Unassembled WGS sequence"/>
</dbReference>
<protein>
    <recommendedName>
        <fullName evidence="3">Deoxyuridine 5'-triphosphate nucleotidohydrolase</fullName>
    </recommendedName>
</protein>
<dbReference type="Gene3D" id="2.50.20.10">
    <property type="entry name" value="Lipoprotein localisation LolA/LolB/LppX"/>
    <property type="match status" value="1"/>
</dbReference>
<organism evidence="1 2">
    <name type="scientific">Cellulophaga fucicola</name>
    <dbReference type="NCBI Taxonomy" id="76595"/>
    <lineage>
        <taxon>Bacteria</taxon>
        <taxon>Pseudomonadati</taxon>
        <taxon>Bacteroidota</taxon>
        <taxon>Flavobacteriia</taxon>
        <taxon>Flavobacteriales</taxon>
        <taxon>Flavobacteriaceae</taxon>
        <taxon>Cellulophaga</taxon>
    </lineage>
</organism>
<dbReference type="Pfam" id="PF14125">
    <property type="entry name" value="DUF4292"/>
    <property type="match status" value="1"/>
</dbReference>
<dbReference type="PROSITE" id="PS51257">
    <property type="entry name" value="PROKAR_LIPOPROTEIN"/>
    <property type="match status" value="1"/>
</dbReference>